<dbReference type="Gene3D" id="2.170.300.10">
    <property type="entry name" value="Tie2 ligand-binding domain superfamily"/>
    <property type="match status" value="1"/>
</dbReference>
<dbReference type="Proteomes" id="UP000711488">
    <property type="component" value="Unassembled WGS sequence"/>
</dbReference>
<keyword evidence="2" id="KW-1015">Disulfide bond</keyword>
<evidence type="ECO:0000313" key="4">
    <source>
        <dbReference type="EMBL" id="KAA0187105.1"/>
    </source>
</evidence>
<dbReference type="EMBL" id="JQDR03015136">
    <property type="protein sequence ID" value="KAA0187105.1"/>
    <property type="molecule type" value="Genomic_DNA"/>
</dbReference>
<reference evidence="4" key="1">
    <citation type="submission" date="2014-08" db="EMBL/GenBank/DDBJ databases">
        <authorList>
            <person name="Murali S."/>
            <person name="Richards S."/>
            <person name="Bandaranaike D."/>
            <person name="Bellair M."/>
            <person name="Blankenburg K."/>
            <person name="Chao H."/>
            <person name="Dinh H."/>
            <person name="Doddapaneni H."/>
            <person name="Dugan-Rocha S."/>
            <person name="Elkadiri S."/>
            <person name="Gnanaolivu R."/>
            <person name="Hughes D."/>
            <person name="Lee S."/>
            <person name="Li M."/>
            <person name="Ming W."/>
            <person name="Munidasa M."/>
            <person name="Muniz J."/>
            <person name="Nguyen L."/>
            <person name="Osuji N."/>
            <person name="Pu L.-L."/>
            <person name="Puazo M."/>
            <person name="Skinner E."/>
            <person name="Qu C."/>
            <person name="Quiroz J."/>
            <person name="Raj R."/>
            <person name="Weissenberger G."/>
            <person name="Xin Y."/>
            <person name="Zou X."/>
            <person name="Han Y."/>
            <person name="Worley K."/>
            <person name="Muzny D."/>
            <person name="Gibbs R."/>
        </authorList>
    </citation>
    <scope>NUCLEOTIDE SEQUENCE</scope>
    <source>
        <strain evidence="4">HAZT.00-mixed</strain>
        <tissue evidence="4">Whole organism</tissue>
    </source>
</reference>
<feature type="domain" description="EGF-like" evidence="3">
    <location>
        <begin position="21"/>
        <end position="32"/>
    </location>
</feature>
<dbReference type="PROSITE" id="PS00022">
    <property type="entry name" value="EGF_1"/>
    <property type="match status" value="1"/>
</dbReference>
<gene>
    <name evidence="4" type="ORF">HAZT_HAZT010790</name>
</gene>
<evidence type="ECO:0000256" key="1">
    <source>
        <dbReference type="ARBA" id="ARBA00022536"/>
    </source>
</evidence>
<dbReference type="InterPro" id="IPR013111">
    <property type="entry name" value="EGF_extracell"/>
</dbReference>
<dbReference type="Pfam" id="PF07974">
    <property type="entry name" value="EGF_2"/>
    <property type="match status" value="1"/>
</dbReference>
<dbReference type="InterPro" id="IPR042635">
    <property type="entry name" value="MEGF10/SREC1/2-like"/>
</dbReference>
<evidence type="ECO:0000259" key="3">
    <source>
        <dbReference type="PROSITE" id="PS00022"/>
    </source>
</evidence>
<organism evidence="4">
    <name type="scientific">Hyalella azteca</name>
    <name type="common">Amphipod</name>
    <dbReference type="NCBI Taxonomy" id="294128"/>
    <lineage>
        <taxon>Eukaryota</taxon>
        <taxon>Metazoa</taxon>
        <taxon>Ecdysozoa</taxon>
        <taxon>Arthropoda</taxon>
        <taxon>Crustacea</taxon>
        <taxon>Multicrustacea</taxon>
        <taxon>Malacostraca</taxon>
        <taxon>Eumalacostraca</taxon>
        <taxon>Peracarida</taxon>
        <taxon>Amphipoda</taxon>
        <taxon>Senticaudata</taxon>
        <taxon>Talitrida</taxon>
        <taxon>Talitroidea</taxon>
        <taxon>Hyalellidae</taxon>
        <taxon>Hyalella</taxon>
    </lineage>
</organism>
<sequence length="84" mass="8979">MNRIYNLICGNGTCDHRTGACVCASGWRGPRCDRSCPEGRWGYECANACRCHNGGECKPETGEGEGLGADGLRSLRGGEMMTCC</sequence>
<protein>
    <recommendedName>
        <fullName evidence="3">EGF-like domain-containing protein</fullName>
    </recommendedName>
</protein>
<evidence type="ECO:0000256" key="2">
    <source>
        <dbReference type="ARBA" id="ARBA00023157"/>
    </source>
</evidence>
<name>A0A6A0GT41_HYAAZ</name>
<dbReference type="PANTHER" id="PTHR24043">
    <property type="entry name" value="SCAVENGER RECEPTOR CLASS F"/>
    <property type="match status" value="1"/>
</dbReference>
<reference evidence="4" key="3">
    <citation type="submission" date="2019-06" db="EMBL/GenBank/DDBJ databases">
        <authorList>
            <person name="Poynton C."/>
            <person name="Hasenbein S."/>
            <person name="Benoit J.B."/>
            <person name="Sepulveda M.S."/>
            <person name="Poelchau M.F."/>
            <person name="Murali S.C."/>
            <person name="Chen S."/>
            <person name="Glastad K.M."/>
            <person name="Werren J.H."/>
            <person name="Vineis J.H."/>
            <person name="Bowen J.L."/>
            <person name="Friedrich M."/>
            <person name="Jones J."/>
            <person name="Robertson H.M."/>
            <person name="Feyereisen R."/>
            <person name="Mechler-Hickson A."/>
            <person name="Mathers N."/>
            <person name="Lee C.E."/>
            <person name="Colbourne J.K."/>
            <person name="Biales A."/>
            <person name="Johnston J.S."/>
            <person name="Wellborn G.A."/>
            <person name="Rosendale A.J."/>
            <person name="Cridge A.G."/>
            <person name="Munoz-Torres M.C."/>
            <person name="Bain P.A."/>
            <person name="Manny A.R."/>
            <person name="Major K.M."/>
            <person name="Lambert F.N."/>
            <person name="Vulpe C.D."/>
            <person name="Tuck P."/>
            <person name="Blalock B.J."/>
            <person name="Lin Y.-Y."/>
            <person name="Smith M.E."/>
            <person name="Ochoa-Acuna H."/>
            <person name="Chen M.-J.M."/>
            <person name="Childers C.P."/>
            <person name="Qu J."/>
            <person name="Dugan S."/>
            <person name="Lee S.L."/>
            <person name="Chao H."/>
            <person name="Dinh H."/>
            <person name="Han Y."/>
            <person name="Doddapaneni H."/>
            <person name="Worley K.C."/>
            <person name="Muzny D.M."/>
            <person name="Gibbs R.A."/>
            <person name="Richards S."/>
        </authorList>
    </citation>
    <scope>NUCLEOTIDE SEQUENCE</scope>
    <source>
        <strain evidence="4">HAZT.00-mixed</strain>
        <tissue evidence="4">Whole organism</tissue>
    </source>
</reference>
<dbReference type="GO" id="GO:0005044">
    <property type="term" value="F:scavenger receptor activity"/>
    <property type="evidence" value="ECO:0007669"/>
    <property type="project" value="InterPro"/>
</dbReference>
<dbReference type="InterPro" id="IPR000742">
    <property type="entry name" value="EGF"/>
</dbReference>
<proteinExistence type="predicted"/>
<dbReference type="AlphaFoldDB" id="A0A6A0GT41"/>
<accession>A0A6A0GT41</accession>
<reference evidence="4" key="2">
    <citation type="journal article" date="2018" name="Environ. Sci. Technol.">
        <title>The Toxicogenome of Hyalella azteca: A Model for Sediment Ecotoxicology and Evolutionary Toxicology.</title>
        <authorList>
            <person name="Poynton H.C."/>
            <person name="Hasenbein S."/>
            <person name="Benoit J.B."/>
            <person name="Sepulveda M.S."/>
            <person name="Poelchau M.F."/>
            <person name="Hughes D.S.T."/>
            <person name="Murali S.C."/>
            <person name="Chen S."/>
            <person name="Glastad K.M."/>
            <person name="Goodisman M.A.D."/>
            <person name="Werren J.H."/>
            <person name="Vineis J.H."/>
            <person name="Bowen J.L."/>
            <person name="Friedrich M."/>
            <person name="Jones J."/>
            <person name="Robertson H.M."/>
            <person name="Feyereisen R."/>
            <person name="Mechler-Hickson A."/>
            <person name="Mathers N."/>
            <person name="Lee C.E."/>
            <person name="Colbourne J.K."/>
            <person name="Biales A."/>
            <person name="Johnston J.S."/>
            <person name="Wellborn G.A."/>
            <person name="Rosendale A.J."/>
            <person name="Cridge A.G."/>
            <person name="Munoz-Torres M.C."/>
            <person name="Bain P.A."/>
            <person name="Manny A.R."/>
            <person name="Major K.M."/>
            <person name="Lambert F.N."/>
            <person name="Vulpe C.D."/>
            <person name="Tuck P."/>
            <person name="Blalock B.J."/>
            <person name="Lin Y.Y."/>
            <person name="Smith M.E."/>
            <person name="Ochoa-Acuna H."/>
            <person name="Chen M.M."/>
            <person name="Childers C.P."/>
            <person name="Qu J."/>
            <person name="Dugan S."/>
            <person name="Lee S.L."/>
            <person name="Chao H."/>
            <person name="Dinh H."/>
            <person name="Han Y."/>
            <person name="Doddapaneni H."/>
            <person name="Worley K.C."/>
            <person name="Muzny D.M."/>
            <person name="Gibbs R.A."/>
            <person name="Richards S."/>
        </authorList>
    </citation>
    <scope>NUCLEOTIDE SEQUENCE</scope>
    <source>
        <strain evidence="4">HAZT.00-mixed</strain>
        <tissue evidence="4">Whole organism</tissue>
    </source>
</reference>
<keyword evidence="1" id="KW-0245">EGF-like domain</keyword>
<comment type="caution">
    <text evidence="4">The sequence shown here is derived from an EMBL/GenBank/DDBJ whole genome shotgun (WGS) entry which is preliminary data.</text>
</comment>
<dbReference type="PANTHER" id="PTHR24043:SF8">
    <property type="entry name" value="EGF-LIKE DOMAIN-CONTAINING PROTEIN"/>
    <property type="match status" value="1"/>
</dbReference>